<protein>
    <submittedName>
        <fullName evidence="2">Uncharacterized protein</fullName>
    </submittedName>
</protein>
<dbReference type="Proteomes" id="UP000697995">
    <property type="component" value="Unassembled WGS sequence"/>
</dbReference>
<evidence type="ECO:0000313" key="3">
    <source>
        <dbReference type="Proteomes" id="UP000697995"/>
    </source>
</evidence>
<feature type="transmembrane region" description="Helical" evidence="1">
    <location>
        <begin position="6"/>
        <end position="24"/>
    </location>
</feature>
<gene>
    <name evidence="2" type="ORF">CKO45_07360</name>
</gene>
<feature type="transmembrane region" description="Helical" evidence="1">
    <location>
        <begin position="57"/>
        <end position="76"/>
    </location>
</feature>
<evidence type="ECO:0000313" key="2">
    <source>
        <dbReference type="EMBL" id="MBK1658045.1"/>
    </source>
</evidence>
<keyword evidence="1" id="KW-0472">Membrane</keyword>
<organism evidence="2 3">
    <name type="scientific">Paracraurococcus ruber</name>
    <dbReference type="NCBI Taxonomy" id="77675"/>
    <lineage>
        <taxon>Bacteria</taxon>
        <taxon>Pseudomonadati</taxon>
        <taxon>Pseudomonadota</taxon>
        <taxon>Alphaproteobacteria</taxon>
        <taxon>Acetobacterales</taxon>
        <taxon>Roseomonadaceae</taxon>
        <taxon>Paracraurococcus</taxon>
    </lineage>
</organism>
<dbReference type="RefSeq" id="WP_133219421.1">
    <property type="nucleotide sequence ID" value="NZ_NRSG01000036.1"/>
</dbReference>
<dbReference type="EMBL" id="NRSG01000036">
    <property type="protein sequence ID" value="MBK1658045.1"/>
    <property type="molecule type" value="Genomic_DNA"/>
</dbReference>
<proteinExistence type="predicted"/>
<keyword evidence="1" id="KW-1133">Transmembrane helix</keyword>
<comment type="caution">
    <text evidence="2">The sequence shown here is derived from an EMBL/GenBank/DDBJ whole genome shotgun (WGS) entry which is preliminary data.</text>
</comment>
<reference evidence="2 3" key="1">
    <citation type="journal article" date="2020" name="Microorganisms">
        <title>Osmotic Adaptation and Compatible Solute Biosynthesis of Phototrophic Bacteria as Revealed from Genome Analyses.</title>
        <authorList>
            <person name="Imhoff J.F."/>
            <person name="Rahn T."/>
            <person name="Kunzel S."/>
            <person name="Keller A."/>
            <person name="Neulinger S.C."/>
        </authorList>
    </citation>
    <scope>NUCLEOTIDE SEQUENCE [LARGE SCALE GENOMIC DNA]</scope>
    <source>
        <strain evidence="2 3">DSM 15382</strain>
    </source>
</reference>
<evidence type="ECO:0000256" key="1">
    <source>
        <dbReference type="SAM" id="Phobius"/>
    </source>
</evidence>
<feature type="transmembrane region" description="Helical" evidence="1">
    <location>
        <begin position="88"/>
        <end position="111"/>
    </location>
</feature>
<name>A0ABS1CUF7_9PROT</name>
<feature type="transmembrane region" description="Helical" evidence="1">
    <location>
        <begin position="31"/>
        <end position="51"/>
    </location>
</feature>
<keyword evidence="1" id="KW-0812">Transmembrane</keyword>
<keyword evidence="3" id="KW-1185">Reference proteome</keyword>
<accession>A0ABS1CUF7</accession>
<sequence>MTSLTIALLLAAVALGVLAGAHYLGRSRKPWVVTLHLAAGALGAWLFFLLLHGRDGAPPGLVPGLLLGAAVLGGLLPRLIARRARKPAEWLLVAHVFTGLAAFLTVLSWSARL</sequence>